<dbReference type="RefSeq" id="WP_189055163.1">
    <property type="nucleotide sequence ID" value="NZ_BMMK01000004.1"/>
</dbReference>
<organism evidence="3 4">
    <name type="scientific">Longimycelium tulufanense</name>
    <dbReference type="NCBI Taxonomy" id="907463"/>
    <lineage>
        <taxon>Bacteria</taxon>
        <taxon>Bacillati</taxon>
        <taxon>Actinomycetota</taxon>
        <taxon>Actinomycetes</taxon>
        <taxon>Pseudonocardiales</taxon>
        <taxon>Pseudonocardiaceae</taxon>
        <taxon>Longimycelium</taxon>
    </lineage>
</organism>
<keyword evidence="2" id="KW-1133">Transmembrane helix</keyword>
<gene>
    <name evidence="3" type="ORF">GCM10012275_14490</name>
</gene>
<reference evidence="3" key="1">
    <citation type="journal article" date="2014" name="Int. J. Syst. Evol. Microbiol.">
        <title>Complete genome sequence of Corynebacterium casei LMG S-19264T (=DSM 44701T), isolated from a smear-ripened cheese.</title>
        <authorList>
            <consortium name="US DOE Joint Genome Institute (JGI-PGF)"/>
            <person name="Walter F."/>
            <person name="Albersmeier A."/>
            <person name="Kalinowski J."/>
            <person name="Ruckert C."/>
        </authorList>
    </citation>
    <scope>NUCLEOTIDE SEQUENCE</scope>
    <source>
        <strain evidence="3">CGMCC 4.5737</strain>
    </source>
</reference>
<feature type="compositionally biased region" description="Pro residues" evidence="1">
    <location>
        <begin position="101"/>
        <end position="114"/>
    </location>
</feature>
<evidence type="ECO:0000313" key="4">
    <source>
        <dbReference type="Proteomes" id="UP000637578"/>
    </source>
</evidence>
<feature type="compositionally biased region" description="Polar residues" evidence="1">
    <location>
        <begin position="82"/>
        <end position="95"/>
    </location>
</feature>
<accession>A0A8J3CDL4</accession>
<dbReference type="EMBL" id="BMMK01000004">
    <property type="protein sequence ID" value="GGM44569.1"/>
    <property type="molecule type" value="Genomic_DNA"/>
</dbReference>
<evidence type="ECO:0000256" key="1">
    <source>
        <dbReference type="SAM" id="MobiDB-lite"/>
    </source>
</evidence>
<feature type="region of interest" description="Disordered" evidence="1">
    <location>
        <begin position="57"/>
        <end position="119"/>
    </location>
</feature>
<evidence type="ECO:0000256" key="2">
    <source>
        <dbReference type="SAM" id="Phobius"/>
    </source>
</evidence>
<comment type="caution">
    <text evidence="3">The sequence shown here is derived from an EMBL/GenBank/DDBJ whole genome shotgun (WGS) entry which is preliminary data.</text>
</comment>
<keyword evidence="4" id="KW-1185">Reference proteome</keyword>
<keyword evidence="2" id="KW-0812">Transmembrane</keyword>
<keyword evidence="2" id="KW-0472">Membrane</keyword>
<feature type="compositionally biased region" description="Low complexity" evidence="1">
    <location>
        <begin position="68"/>
        <end position="81"/>
    </location>
</feature>
<proteinExistence type="predicted"/>
<dbReference type="AlphaFoldDB" id="A0A8J3CDL4"/>
<reference evidence="3" key="2">
    <citation type="submission" date="2020-09" db="EMBL/GenBank/DDBJ databases">
        <authorList>
            <person name="Sun Q."/>
            <person name="Zhou Y."/>
        </authorList>
    </citation>
    <scope>NUCLEOTIDE SEQUENCE</scope>
    <source>
        <strain evidence="3">CGMCC 4.5737</strain>
    </source>
</reference>
<sequence length="242" mass="25409">MLDPIGPHPPSVYWRRRAAALGGVVVVLVLAVWAVGAALGGDDPVEDDTGERVLGSASLLSRLEQPVPSSSPSASASAASSGETTSPANSGSASAADSPTPEKPSPTPGPPGPCPDEAIKLTSWADRPQYRIGEKPALTFRVENVGPVPCYRDVSELTQELVVFSADDATRYFSSNDCYPGLAEEPKLLKPGENRTSTIRWVGNTSKPGCPVKREQVPAGEYVVHAKLGHLTGPPAGFRFVR</sequence>
<dbReference type="Proteomes" id="UP000637578">
    <property type="component" value="Unassembled WGS sequence"/>
</dbReference>
<name>A0A8J3CDL4_9PSEU</name>
<protein>
    <submittedName>
        <fullName evidence="3">Uncharacterized protein</fullName>
    </submittedName>
</protein>
<feature type="transmembrane region" description="Helical" evidence="2">
    <location>
        <begin position="18"/>
        <end position="39"/>
    </location>
</feature>
<evidence type="ECO:0000313" key="3">
    <source>
        <dbReference type="EMBL" id="GGM44569.1"/>
    </source>
</evidence>